<comment type="similarity">
    <text evidence="2 7">Belongs to the phosphorylase b kinase regulatory chain family.</text>
</comment>
<evidence type="ECO:0000256" key="6">
    <source>
        <dbReference type="PIRSR" id="PIRSR608734-50"/>
    </source>
</evidence>
<keyword evidence="7" id="KW-1003">Cell membrane</keyword>
<keyword evidence="6 7" id="KW-0449">Lipoprotein</keyword>
<organism evidence="10">
    <name type="scientific">Hemiscolopendra marginata</name>
    <dbReference type="NCBI Taxonomy" id="943146"/>
    <lineage>
        <taxon>Eukaryota</taxon>
        <taxon>Metazoa</taxon>
        <taxon>Ecdysozoa</taxon>
        <taxon>Arthropoda</taxon>
        <taxon>Myriapoda</taxon>
        <taxon>Chilopoda</taxon>
        <taxon>Pleurostigmophora</taxon>
        <taxon>Scolopendromorpha</taxon>
        <taxon>Scolopendridae</taxon>
        <taxon>Hemiscolopendra</taxon>
    </lineage>
</organism>
<dbReference type="GO" id="GO:0005977">
    <property type="term" value="P:glycogen metabolic process"/>
    <property type="evidence" value="ECO:0007669"/>
    <property type="project" value="UniProtKB-UniPathway"/>
</dbReference>
<dbReference type="GO" id="GO:0005964">
    <property type="term" value="C:phosphorylase kinase complex"/>
    <property type="evidence" value="ECO:0007669"/>
    <property type="project" value="TreeGrafter"/>
</dbReference>
<dbReference type="InterPro" id="IPR008928">
    <property type="entry name" value="6-hairpin_glycosidase_sf"/>
</dbReference>
<dbReference type="EMBL" id="GHBY01000361">
    <property type="protein sequence ID" value="MUP40538.1"/>
    <property type="molecule type" value="Transcribed_RNA"/>
</dbReference>
<dbReference type="GO" id="GO:0005886">
    <property type="term" value="C:plasma membrane"/>
    <property type="evidence" value="ECO:0007669"/>
    <property type="project" value="UniProtKB-SubCell"/>
</dbReference>
<evidence type="ECO:0000256" key="7">
    <source>
        <dbReference type="RuleBase" id="RU364123"/>
    </source>
</evidence>
<comment type="PTM">
    <text evidence="6">Although the final Cys may be farnesylated, the terminal tripeptide is probably not removed, and the C-terminus is not methylated.</text>
</comment>
<keyword evidence="4 7" id="KW-0112">Calmodulin-binding</keyword>
<dbReference type="InterPro" id="IPR011613">
    <property type="entry name" value="GH15-like"/>
</dbReference>
<protein>
    <recommendedName>
        <fullName evidence="7">Phosphorylase b kinase regulatory subunit</fullName>
    </recommendedName>
</protein>
<name>A0A646QD37_9MYRI</name>
<evidence type="ECO:0000259" key="9">
    <source>
        <dbReference type="Pfam" id="PF19292"/>
    </source>
</evidence>
<dbReference type="Gene3D" id="1.50.10.10">
    <property type="match status" value="1"/>
</dbReference>
<keyword evidence="7" id="KW-0472">Membrane</keyword>
<dbReference type="GO" id="GO:0005516">
    <property type="term" value="F:calmodulin binding"/>
    <property type="evidence" value="ECO:0007669"/>
    <property type="project" value="UniProtKB-KW"/>
</dbReference>
<proteinExistence type="inferred from homology"/>
<feature type="domain" description="GH15-like" evidence="8">
    <location>
        <begin position="57"/>
        <end position="887"/>
    </location>
</feature>
<keyword evidence="3 7" id="KW-0321">Glycogen metabolism</keyword>
<comment type="function">
    <text evidence="7">Phosphorylase b kinase catalyzes the phosphorylation of serine in certain substrates, including troponin I.</text>
</comment>
<keyword evidence="5 7" id="KW-0119">Carbohydrate metabolism</keyword>
<evidence type="ECO:0000313" key="10">
    <source>
        <dbReference type="EMBL" id="MUP40538.1"/>
    </source>
</evidence>
<sequence>MMRGLSIGSVSIATASYYKSPADFALSDDYRSRPNSVGEGEQDSLAKATNYMHVVRQLDLYYGIVKRKILKYQSPTTGLFPRVANDRIHAYVRDSIYCAAGVWSLYQAYKRIDDDRGKSHELGQSVVKCMRGILFCWLRQASRVQDFKKNQTSKNALHSIFHLVTGEPVFDCDSYGHLQLDIPSLYLIYLVQMITSGLQIIYTMDEVNFIQNLVYYVERAYRTPDFGMWERGNKYNNGTPEVHASSIGMAKAALEAVNGCNLFGEKGTAWSVIYVDIDAHNRNRNIFETLLPRESSSKNTDSSLLATISYPTFATHDDVLYEKTKEKLIRKLKGEYGFKRFLRDGYKTAVEDPDRRYYSSGETKNFDTIENEWPLMYIYMIIDGMFKNKPDQVQEYQKLLHNRVFKDYQEDVLIPMYYSVPEDCIELERINPHSNHRIPSEAGSQPNKIFLWGQSLYLISQLLVENLLHINELDPIRRYLPSYSRPRRTGRYSAFQGSAIGTATDLVVQVVLIAESARLQAMMATYGIQTQTPHEVEPIQIWPQQELVKVYEHLGVNEKLGLEGRPPRPIGSLGTSKLYRLLGNTILCYPIMFGISDFYFSHDMSLLIDDIKNELHFIGRYWRLSGRPTVCLLIREEHMRDEKFRELIDLLAMMKGGYCDKLQVRIGRLQNLISSSCVEHLDFLHNTNVEFKFSPFQQVQHKSVGYQSLTDIPKFLAVHEPIQNFKPFYDKKTEDVVNALRREATLYGQSQLLGILVNRHGLKYEIDKVTLEDYLHALSGNAGARRYWQVVRYCSSVLKQLVDSISPYLTSILVHGKQVTFGVIGHEEVLIDGPLNPSEIHSLVYNTIQPYDMYHAVLQQEIVQYIGKLISTVKHLFTGILKIRIGWIIHAMTLYVKQFHPETEPLECLSPSAVRRLLTEVLNVGEWTNNPRCTPLHRRQIEGALGLVPHDFYDRVWVILAKASGGIIVAGNHLPQEPTIYDMTLQDLNFALMVENMLSRIPLPEQRQIVVELMIVLSTMIRRNPELMVEEKIDTDKLVENAIKLFTNDKVKDGKGSTFYSASPSSTTRYLARAVVNFVLKETSAAHGFCQVS</sequence>
<dbReference type="PANTHER" id="PTHR10749">
    <property type="entry name" value="PHOSPHORYLASE B KINASE REGULATORY SUBUNIT"/>
    <property type="match status" value="1"/>
</dbReference>
<dbReference type="AlphaFoldDB" id="A0A646QD37"/>
<dbReference type="InterPro" id="IPR012341">
    <property type="entry name" value="6hp_glycosidase-like_sf"/>
</dbReference>
<evidence type="ECO:0000256" key="5">
    <source>
        <dbReference type="ARBA" id="ARBA00023277"/>
    </source>
</evidence>
<reference evidence="10" key="1">
    <citation type="submission" date="2018-11" db="EMBL/GenBank/DDBJ databases">
        <title>Venom-gland transcriptomics and venom proteomics of the Florida green centipede (Hemiscolopendra marginata) reveal sex-based variation in a centipede venom.</title>
        <authorList>
            <person name="Nystrom G.S."/>
            <person name="Ward M.J."/>
            <person name="Ellsworth S.A."/>
            <person name="Rokyta D.R."/>
        </authorList>
    </citation>
    <scope>NUCLEOTIDE SEQUENCE</scope>
    <source>
        <tissue evidence="10">Venom gland</tissue>
    </source>
</reference>
<accession>A0A646QD37</accession>
<dbReference type="PANTHER" id="PTHR10749:SF8">
    <property type="entry name" value="PHOSPHORYLASE B KINASE REGULATORY SUBUNIT BETA"/>
    <property type="match status" value="1"/>
</dbReference>
<dbReference type="UniPathway" id="UPA00163"/>
<dbReference type="InterPro" id="IPR045583">
    <property type="entry name" value="KPBA/B_C"/>
</dbReference>
<evidence type="ECO:0000256" key="3">
    <source>
        <dbReference type="ARBA" id="ARBA00022600"/>
    </source>
</evidence>
<feature type="lipid moiety-binding region" description="S-farnesyl cysteine" evidence="6">
    <location>
        <position position="1090"/>
    </location>
</feature>
<feature type="domain" description="Phosphorylase b kinase regulatory subunit alpha/beta C-terminal" evidence="9">
    <location>
        <begin position="936"/>
        <end position="1078"/>
    </location>
</feature>
<dbReference type="Pfam" id="PF19292">
    <property type="entry name" value="KPBB_C"/>
    <property type="match status" value="1"/>
</dbReference>
<comment type="subcellular location">
    <subcellularLocation>
        <location evidence="7">Cell membrane</location>
        <topology evidence="7">Lipid-anchor</topology>
        <orientation evidence="7">Cytoplasmic side</orientation>
    </subcellularLocation>
</comment>
<evidence type="ECO:0000259" key="8">
    <source>
        <dbReference type="Pfam" id="PF00723"/>
    </source>
</evidence>
<keyword evidence="6 7" id="KW-0636">Prenylation</keyword>
<dbReference type="InterPro" id="IPR008734">
    <property type="entry name" value="PHK_A/B_su"/>
</dbReference>
<dbReference type="Pfam" id="PF00723">
    <property type="entry name" value="Glyco_hydro_15"/>
    <property type="match status" value="1"/>
</dbReference>
<comment type="pathway">
    <text evidence="1 7">Glycan biosynthesis; glycogen metabolism.</text>
</comment>
<evidence type="ECO:0000256" key="1">
    <source>
        <dbReference type="ARBA" id="ARBA00005131"/>
    </source>
</evidence>
<evidence type="ECO:0000256" key="2">
    <source>
        <dbReference type="ARBA" id="ARBA00007128"/>
    </source>
</evidence>
<dbReference type="SUPFAM" id="SSF48208">
    <property type="entry name" value="Six-hairpin glycosidases"/>
    <property type="match status" value="1"/>
</dbReference>
<evidence type="ECO:0000256" key="4">
    <source>
        <dbReference type="ARBA" id="ARBA00022860"/>
    </source>
</evidence>